<reference evidence="8 9" key="1">
    <citation type="journal article" date="2016" name="Nat. Commun.">
        <title>Thousands of microbial genomes shed light on interconnected biogeochemical processes in an aquifer system.</title>
        <authorList>
            <person name="Anantharaman K."/>
            <person name="Brown C.T."/>
            <person name="Hug L.A."/>
            <person name="Sharon I."/>
            <person name="Castelle C.J."/>
            <person name="Probst A.J."/>
            <person name="Thomas B.C."/>
            <person name="Singh A."/>
            <person name="Wilkins M.J."/>
            <person name="Karaoz U."/>
            <person name="Brodie E.L."/>
            <person name="Williams K.H."/>
            <person name="Hubbard S.S."/>
            <person name="Banfield J.F."/>
        </authorList>
    </citation>
    <scope>NUCLEOTIDE SEQUENCE [LARGE SCALE GENOMIC DNA]</scope>
</reference>
<dbReference type="GO" id="GO:0046872">
    <property type="term" value="F:metal ion binding"/>
    <property type="evidence" value="ECO:0007669"/>
    <property type="project" value="UniProtKB-KW"/>
</dbReference>
<name>A0A1F7IF23_9BACT</name>
<comment type="caution">
    <text evidence="8">The sequence shown here is derived from an EMBL/GenBank/DDBJ whole genome shotgun (WGS) entry which is preliminary data.</text>
</comment>
<dbReference type="NCBIfam" id="NF000642">
    <property type="entry name" value="PRK00024.1"/>
    <property type="match status" value="1"/>
</dbReference>
<evidence type="ECO:0000256" key="5">
    <source>
        <dbReference type="ARBA" id="ARBA00023049"/>
    </source>
</evidence>
<dbReference type="Pfam" id="PF04002">
    <property type="entry name" value="RadC"/>
    <property type="match status" value="1"/>
</dbReference>
<dbReference type="InterPro" id="IPR020891">
    <property type="entry name" value="UPF0758_CS"/>
</dbReference>
<dbReference type="InterPro" id="IPR037518">
    <property type="entry name" value="MPN"/>
</dbReference>
<dbReference type="PANTHER" id="PTHR30471">
    <property type="entry name" value="DNA REPAIR PROTEIN RADC"/>
    <property type="match status" value="1"/>
</dbReference>
<dbReference type="NCBIfam" id="TIGR00608">
    <property type="entry name" value="radc"/>
    <property type="match status" value="1"/>
</dbReference>
<dbReference type="EMBL" id="MGAF01000014">
    <property type="protein sequence ID" value="OGK41959.1"/>
    <property type="molecule type" value="Genomic_DNA"/>
</dbReference>
<evidence type="ECO:0000313" key="8">
    <source>
        <dbReference type="EMBL" id="OGK41959.1"/>
    </source>
</evidence>
<dbReference type="GO" id="GO:0006508">
    <property type="term" value="P:proteolysis"/>
    <property type="evidence" value="ECO:0007669"/>
    <property type="project" value="UniProtKB-KW"/>
</dbReference>
<evidence type="ECO:0000256" key="1">
    <source>
        <dbReference type="ARBA" id="ARBA00022670"/>
    </source>
</evidence>
<dbReference type="InterPro" id="IPR001405">
    <property type="entry name" value="UPF0758"/>
</dbReference>
<dbReference type="Proteomes" id="UP000179270">
    <property type="component" value="Unassembled WGS sequence"/>
</dbReference>
<gene>
    <name evidence="8" type="ORF">A3A74_04650</name>
</gene>
<evidence type="ECO:0000256" key="2">
    <source>
        <dbReference type="ARBA" id="ARBA00022723"/>
    </source>
</evidence>
<dbReference type="PROSITE" id="PS50249">
    <property type="entry name" value="MPN"/>
    <property type="match status" value="1"/>
</dbReference>
<dbReference type="Pfam" id="PF20582">
    <property type="entry name" value="UPF0758_N"/>
    <property type="match status" value="1"/>
</dbReference>
<dbReference type="CDD" id="cd08071">
    <property type="entry name" value="MPN_DUF2466"/>
    <property type="match status" value="1"/>
</dbReference>
<evidence type="ECO:0000256" key="4">
    <source>
        <dbReference type="ARBA" id="ARBA00022833"/>
    </source>
</evidence>
<dbReference type="GO" id="GO:0008237">
    <property type="term" value="F:metallopeptidase activity"/>
    <property type="evidence" value="ECO:0007669"/>
    <property type="project" value="UniProtKB-KW"/>
</dbReference>
<sequence>MKIKDISKVDRPREKLIKYGANKLNNAELLAIILGKGVKGKNVIEVARSLLRKFPEEKFAEIQLTDLKNFKGIGITKACQIIAFIELGKRILKGKKSRFIVLPKEIWEEMKDVRSGKKEYCYIFYLDVRNQIVRKELISVGTLNASLIHPREVFEPAVRISAAQIILSHNHPSGDSSPSDEDIKLTERLIEAGEILGIEVIDHVIVSEKGFTSMKEKALM</sequence>
<dbReference type="PANTHER" id="PTHR30471:SF3">
    <property type="entry name" value="UPF0758 PROTEIN YEES-RELATED"/>
    <property type="match status" value="1"/>
</dbReference>
<evidence type="ECO:0000256" key="6">
    <source>
        <dbReference type="RuleBase" id="RU003797"/>
    </source>
</evidence>
<evidence type="ECO:0000259" key="7">
    <source>
        <dbReference type="PROSITE" id="PS50249"/>
    </source>
</evidence>
<dbReference type="Gene3D" id="3.40.140.10">
    <property type="entry name" value="Cytidine Deaminase, domain 2"/>
    <property type="match status" value="1"/>
</dbReference>
<keyword evidence="5" id="KW-0482">Metalloprotease</keyword>
<dbReference type="PROSITE" id="PS01302">
    <property type="entry name" value="UPF0758"/>
    <property type="match status" value="1"/>
</dbReference>
<keyword evidence="3" id="KW-0378">Hydrolase</keyword>
<dbReference type="AlphaFoldDB" id="A0A1F7IF23"/>
<accession>A0A1F7IF23</accession>
<keyword evidence="4" id="KW-0862">Zinc</keyword>
<feature type="domain" description="MPN" evidence="7">
    <location>
        <begin position="99"/>
        <end position="220"/>
    </location>
</feature>
<dbReference type="STRING" id="1802055.A3A74_04650"/>
<protein>
    <recommendedName>
        <fullName evidence="7">MPN domain-containing protein</fullName>
    </recommendedName>
</protein>
<keyword evidence="2" id="KW-0479">Metal-binding</keyword>
<proteinExistence type="inferred from homology"/>
<dbReference type="InterPro" id="IPR046778">
    <property type="entry name" value="UPF0758_N"/>
</dbReference>
<keyword evidence="1" id="KW-0645">Protease</keyword>
<organism evidence="8 9">
    <name type="scientific">Candidatus Roizmanbacteria bacterium RIFCSPLOWO2_01_FULL_35_13</name>
    <dbReference type="NCBI Taxonomy" id="1802055"/>
    <lineage>
        <taxon>Bacteria</taxon>
        <taxon>Candidatus Roizmaniibacteriota</taxon>
    </lineage>
</organism>
<evidence type="ECO:0000313" key="9">
    <source>
        <dbReference type="Proteomes" id="UP000179270"/>
    </source>
</evidence>
<comment type="similarity">
    <text evidence="6">Belongs to the UPF0758 family.</text>
</comment>
<evidence type="ECO:0000256" key="3">
    <source>
        <dbReference type="ARBA" id="ARBA00022801"/>
    </source>
</evidence>
<dbReference type="InterPro" id="IPR025657">
    <property type="entry name" value="RadC_JAB"/>
</dbReference>